<evidence type="ECO:0008006" key="4">
    <source>
        <dbReference type="Google" id="ProtNLM"/>
    </source>
</evidence>
<accession>A0ABX0GNR6</accession>
<dbReference type="Proteomes" id="UP000697802">
    <property type="component" value="Unassembled WGS sequence"/>
</dbReference>
<reference evidence="2 3" key="1">
    <citation type="submission" date="2018-02" db="EMBL/GenBank/DDBJ databases">
        <authorList>
            <person name="Machado R.A."/>
        </authorList>
    </citation>
    <scope>NUCLEOTIDE SEQUENCE [LARGE SCALE GENOMIC DNA]</scope>
    <source>
        <strain evidence="2 3">T327</strain>
    </source>
</reference>
<dbReference type="EMBL" id="PUJU01000057">
    <property type="protein sequence ID" value="NHB89826.1"/>
    <property type="molecule type" value="Genomic_DNA"/>
</dbReference>
<keyword evidence="1" id="KW-0472">Membrane</keyword>
<name>A0ABX0GNR6_9GAMM</name>
<gene>
    <name evidence="2" type="ORF">C5471_19810</name>
</gene>
<evidence type="ECO:0000313" key="2">
    <source>
        <dbReference type="EMBL" id="NHB89826.1"/>
    </source>
</evidence>
<sequence>MSDNREKHLTDHDVQLFFETANTLLKAAKSDGEKSREATAILASFTNKIDTRLRKLENDVTRSISESTEITANRAAELLSVKFREADKAAEKAAKLYLDAEKKLNSRSWLYFAGAQLAFVLLMSVLMKVLVPSMDEIQQRRADLANLERQLEVGTFHWSTCGEKKEKCLRTDERDGKVWKGDDGSIWRIPWKE</sequence>
<keyword evidence="1" id="KW-0812">Transmembrane</keyword>
<feature type="transmembrane region" description="Helical" evidence="1">
    <location>
        <begin position="109"/>
        <end position="131"/>
    </location>
</feature>
<evidence type="ECO:0000313" key="3">
    <source>
        <dbReference type="Proteomes" id="UP000697802"/>
    </source>
</evidence>
<organism evidence="2 3">
    <name type="scientific">Photorhabdus tasmaniensis</name>
    <dbReference type="NCBI Taxonomy" id="1004159"/>
    <lineage>
        <taxon>Bacteria</taxon>
        <taxon>Pseudomonadati</taxon>
        <taxon>Pseudomonadota</taxon>
        <taxon>Gammaproteobacteria</taxon>
        <taxon>Enterobacterales</taxon>
        <taxon>Morganellaceae</taxon>
        <taxon>Photorhabdus</taxon>
    </lineage>
</organism>
<dbReference type="RefSeq" id="WP_133815229.1">
    <property type="nucleotide sequence ID" value="NZ_CAWPIF010000057.1"/>
</dbReference>
<evidence type="ECO:0000256" key="1">
    <source>
        <dbReference type="SAM" id="Phobius"/>
    </source>
</evidence>
<keyword evidence="1" id="KW-1133">Transmembrane helix</keyword>
<proteinExistence type="predicted"/>
<keyword evidence="3" id="KW-1185">Reference proteome</keyword>
<comment type="caution">
    <text evidence="2">The sequence shown here is derived from an EMBL/GenBank/DDBJ whole genome shotgun (WGS) entry which is preliminary data.</text>
</comment>
<protein>
    <recommendedName>
        <fullName evidence="4">Mobilization protein</fullName>
    </recommendedName>
</protein>